<dbReference type="EMBL" id="BOOH01000073">
    <property type="protein sequence ID" value="GIH81303.1"/>
    <property type="molecule type" value="Genomic_DNA"/>
</dbReference>
<feature type="transmembrane region" description="Helical" evidence="1">
    <location>
        <begin position="230"/>
        <end position="251"/>
    </location>
</feature>
<organism evidence="2 3">
    <name type="scientific">Planobispora longispora</name>
    <dbReference type="NCBI Taxonomy" id="28887"/>
    <lineage>
        <taxon>Bacteria</taxon>
        <taxon>Bacillati</taxon>
        <taxon>Actinomycetota</taxon>
        <taxon>Actinomycetes</taxon>
        <taxon>Streptosporangiales</taxon>
        <taxon>Streptosporangiaceae</taxon>
        <taxon>Planobispora</taxon>
    </lineage>
</organism>
<protein>
    <submittedName>
        <fullName evidence="2">Uncharacterized protein</fullName>
    </submittedName>
</protein>
<evidence type="ECO:0000256" key="1">
    <source>
        <dbReference type="SAM" id="Phobius"/>
    </source>
</evidence>
<keyword evidence="1" id="KW-0812">Transmembrane</keyword>
<proteinExistence type="predicted"/>
<reference evidence="2 3" key="1">
    <citation type="submission" date="2021-01" db="EMBL/GenBank/DDBJ databases">
        <title>Whole genome shotgun sequence of Planobispora longispora NBRC 13918.</title>
        <authorList>
            <person name="Komaki H."/>
            <person name="Tamura T."/>
        </authorList>
    </citation>
    <scope>NUCLEOTIDE SEQUENCE [LARGE SCALE GENOMIC DNA]</scope>
    <source>
        <strain evidence="2 3">NBRC 13918</strain>
    </source>
</reference>
<keyword evidence="3" id="KW-1185">Reference proteome</keyword>
<comment type="caution">
    <text evidence="2">The sequence shown here is derived from an EMBL/GenBank/DDBJ whole genome shotgun (WGS) entry which is preliminary data.</text>
</comment>
<dbReference type="RefSeq" id="WP_203895701.1">
    <property type="nucleotide sequence ID" value="NZ_BOOH01000073.1"/>
</dbReference>
<feature type="transmembrane region" description="Helical" evidence="1">
    <location>
        <begin position="190"/>
        <end position="210"/>
    </location>
</feature>
<keyword evidence="1" id="KW-0472">Membrane</keyword>
<evidence type="ECO:0000313" key="3">
    <source>
        <dbReference type="Proteomes" id="UP000616724"/>
    </source>
</evidence>
<accession>A0A8J3W9Y0</accession>
<dbReference type="Proteomes" id="UP000616724">
    <property type="component" value="Unassembled WGS sequence"/>
</dbReference>
<sequence length="423" mass="44663">MRTSLIAVAALGYGVWAVWPDFAHDAAAPILLLAGQVALAVTGGLFLAEGQRLVGTLFAAAAFAELTAALTSRPWGWHPFIAHMARPVGALLLMTVLLSYPHRRVGYRAFVLGASALLLVANVADAVTWDPAPPGRPPAGFAWITLHADGPEQRTAYGAYWLLVIAVAMAALALVAHRAVTARGLERRELVPVFVASAVYGFAILSNAVWTVTPYFTGDDPLDPAYVPDVVSISAVAAPLLIPAAFLAAAIRRRLDRAAVADLVTGIAQPATAESVREALRRALADPGLDLFAGDPPDADGRLDLEITDSAGRPLAHVRTAPELRRRGDVVEAALGAAALSLENARLHTDLQQQLRQVEDSRARIVEAGVAERRRPSPTTAAAAPPCGRAAAWPAWPTASTPWAGRCASRARRGEAPGWKPGW</sequence>
<feature type="transmembrane region" description="Helical" evidence="1">
    <location>
        <begin position="27"/>
        <end position="46"/>
    </location>
</feature>
<feature type="transmembrane region" description="Helical" evidence="1">
    <location>
        <begin position="77"/>
        <end position="98"/>
    </location>
</feature>
<gene>
    <name evidence="2" type="ORF">Plo01_77320</name>
</gene>
<dbReference type="AlphaFoldDB" id="A0A8J3W9Y0"/>
<keyword evidence="1" id="KW-1133">Transmembrane helix</keyword>
<feature type="transmembrane region" description="Helical" evidence="1">
    <location>
        <begin position="105"/>
        <end position="124"/>
    </location>
</feature>
<name>A0A8J3W9Y0_9ACTN</name>
<feature type="transmembrane region" description="Helical" evidence="1">
    <location>
        <begin position="159"/>
        <end position="178"/>
    </location>
</feature>
<feature type="transmembrane region" description="Helical" evidence="1">
    <location>
        <begin position="53"/>
        <end position="71"/>
    </location>
</feature>
<evidence type="ECO:0000313" key="2">
    <source>
        <dbReference type="EMBL" id="GIH81303.1"/>
    </source>
</evidence>